<evidence type="ECO:0000313" key="3">
    <source>
        <dbReference type="EMBL" id="EKD66136.1"/>
    </source>
</evidence>
<dbReference type="EMBL" id="AMFJ01021649">
    <property type="protein sequence ID" value="EKD66136.1"/>
    <property type="molecule type" value="Genomic_DNA"/>
</dbReference>
<protein>
    <recommendedName>
        <fullName evidence="4">ATPase</fullName>
    </recommendedName>
</protein>
<name>K2AWV2_9BACT</name>
<dbReference type="PIRSF" id="PIRSF002849">
    <property type="entry name" value="AAA_ATPase_chaperone_MoxR_prd"/>
    <property type="match status" value="1"/>
</dbReference>
<dbReference type="AlphaFoldDB" id="K2AWV2"/>
<dbReference type="GO" id="GO:0005524">
    <property type="term" value="F:ATP binding"/>
    <property type="evidence" value="ECO:0007669"/>
    <property type="project" value="InterPro"/>
</dbReference>
<proteinExistence type="predicted"/>
<evidence type="ECO:0000259" key="1">
    <source>
        <dbReference type="Pfam" id="PF07726"/>
    </source>
</evidence>
<dbReference type="InterPro" id="IPR050764">
    <property type="entry name" value="CbbQ/NirQ/NorQ/GpvN"/>
</dbReference>
<organism evidence="3">
    <name type="scientific">uncultured bacterium</name>
    <name type="common">gcode 4</name>
    <dbReference type="NCBI Taxonomy" id="1234023"/>
    <lineage>
        <taxon>Bacteria</taxon>
        <taxon>environmental samples</taxon>
    </lineage>
</organism>
<accession>K2AWV2</accession>
<dbReference type="PANTHER" id="PTHR42759">
    <property type="entry name" value="MOXR FAMILY PROTEIN"/>
    <property type="match status" value="1"/>
</dbReference>
<dbReference type="Gene3D" id="3.40.50.300">
    <property type="entry name" value="P-loop containing nucleotide triphosphate hydrolases"/>
    <property type="match status" value="1"/>
</dbReference>
<dbReference type="Pfam" id="PF17863">
    <property type="entry name" value="AAA_lid_2"/>
    <property type="match status" value="1"/>
</dbReference>
<feature type="domain" description="ChlI/MoxR AAA lid" evidence="2">
    <location>
        <begin position="247"/>
        <end position="312"/>
    </location>
</feature>
<dbReference type="InterPro" id="IPR011703">
    <property type="entry name" value="ATPase_AAA-3"/>
</dbReference>
<dbReference type="PANTHER" id="PTHR42759:SF1">
    <property type="entry name" value="MAGNESIUM-CHELATASE SUBUNIT CHLD"/>
    <property type="match status" value="1"/>
</dbReference>
<dbReference type="InterPro" id="IPR041628">
    <property type="entry name" value="ChlI/MoxR_AAA_lid"/>
</dbReference>
<evidence type="ECO:0008006" key="4">
    <source>
        <dbReference type="Google" id="ProtNLM"/>
    </source>
</evidence>
<gene>
    <name evidence="3" type="ORF">ACD_49C00063G0001</name>
</gene>
<dbReference type="Gene3D" id="1.10.8.80">
    <property type="entry name" value="Magnesium chelatase subunit I, C-Terminal domain"/>
    <property type="match status" value="1"/>
</dbReference>
<evidence type="ECO:0000259" key="2">
    <source>
        <dbReference type="Pfam" id="PF17863"/>
    </source>
</evidence>
<dbReference type="InterPro" id="IPR027417">
    <property type="entry name" value="P-loop_NTPase"/>
</dbReference>
<reference evidence="3" key="1">
    <citation type="journal article" date="2012" name="Science">
        <title>Fermentation, hydrogen, and sulfur metabolism in multiple uncultivated bacterial phyla.</title>
        <authorList>
            <person name="Wrighton K.C."/>
            <person name="Thomas B.C."/>
            <person name="Sharon I."/>
            <person name="Miller C.S."/>
            <person name="Castelle C.J."/>
            <person name="VerBerkmoes N.C."/>
            <person name="Wilkins M.J."/>
            <person name="Hettich R.L."/>
            <person name="Lipton M.S."/>
            <person name="Williams K.H."/>
            <person name="Long P.E."/>
            <person name="Banfield J.F."/>
        </authorList>
    </citation>
    <scope>NUCLEOTIDE SEQUENCE [LARGE SCALE GENOMIC DNA]</scope>
</reference>
<dbReference type="SUPFAM" id="SSF52540">
    <property type="entry name" value="P-loop containing nucleoside triphosphate hydrolases"/>
    <property type="match status" value="1"/>
</dbReference>
<sequence>MKDKINTHLEKINELKKEMKKTIIGQDILVKNLLIALLAGGHIILEGVPGLAKTLSIKTLSEALNLDFWRISFTPDLLPGDLIWGQIYNQADSKFYIKKWPIFTNFLLADEINRAPAKVQSALLEAMQEKKITIADEHFTLDNPFIVLATQNPIEQEWTYELPEAQLDRFLLKTIIDYPTRSEEIEIMKNSNSKEKIKKVLAKKDLIEIQDFIENEIFIDDKIYEYVRDIVFATRNPSDYNLSQISSYISFWASPRASLSLIKTAKVNAFLSGRAFVIPEDIKEMAYDVLRHRIGLSFEAIWENMKTDDIIKIILANILVP</sequence>
<comment type="caution">
    <text evidence="3">The sequence shown here is derived from an EMBL/GenBank/DDBJ whole genome shotgun (WGS) entry which is preliminary data.</text>
</comment>
<dbReference type="GO" id="GO:0016887">
    <property type="term" value="F:ATP hydrolysis activity"/>
    <property type="evidence" value="ECO:0007669"/>
    <property type="project" value="InterPro"/>
</dbReference>
<dbReference type="Pfam" id="PF07726">
    <property type="entry name" value="AAA_3"/>
    <property type="match status" value="1"/>
</dbReference>
<feature type="domain" description="ATPase AAA-3" evidence="1">
    <location>
        <begin position="42"/>
        <end position="172"/>
    </location>
</feature>